<reference evidence="1" key="1">
    <citation type="submission" date="2016-08" db="EMBL/GenBank/DDBJ databases">
        <title>Complete Genome Seqeunce of Paenibacillus sp. BIHB 4019 from tea rhizoplane.</title>
        <authorList>
            <person name="Thakur R."/>
            <person name="Swarnkar M.K."/>
            <person name="Gulati A."/>
        </authorList>
    </citation>
    <scope>NUCLEOTIDE SEQUENCE [LARGE SCALE GENOMIC DNA]</scope>
    <source>
        <strain evidence="1">BIHB4019</strain>
    </source>
</reference>
<name>A0A1B2DI59_9BACL</name>
<proteinExistence type="predicted"/>
<dbReference type="RefSeq" id="WP_099518594.1">
    <property type="nucleotide sequence ID" value="NZ_CP016808.1"/>
</dbReference>
<protein>
    <submittedName>
        <fullName evidence="1">Uncharacterized protein</fullName>
    </submittedName>
</protein>
<organism evidence="1">
    <name type="scientific">Paenibacillus sp. BIHB 4019</name>
    <dbReference type="NCBI Taxonomy" id="1870819"/>
    <lineage>
        <taxon>Bacteria</taxon>
        <taxon>Bacillati</taxon>
        <taxon>Bacillota</taxon>
        <taxon>Bacilli</taxon>
        <taxon>Bacillales</taxon>
        <taxon>Paenibacillaceae</taxon>
        <taxon>Paenibacillus</taxon>
    </lineage>
</organism>
<accession>A0A1B2DI59</accession>
<gene>
    <name evidence="1" type="ORF">BBD42_13580</name>
</gene>
<sequence length="172" mass="20302">MDFRVSIGSDLPREALRKILYDMICEVFFVELINYEVEVRDRSGAQQVSIGCTYFSLSIDLDEEEDYIKRFREMNLEDHGVDTNVPISFQFISRTFDIGWLKMLEVIGKLLQLNDKDLVVEDDTSYPLIKRVKGSLLINTHLDEYQTSYLAKEDLELLNYPYLEEDFFKDRE</sequence>
<dbReference type="AlphaFoldDB" id="A0A1B2DI59"/>
<evidence type="ECO:0000313" key="1">
    <source>
        <dbReference type="EMBL" id="ANY67391.1"/>
    </source>
</evidence>
<dbReference type="EMBL" id="CP016808">
    <property type="protein sequence ID" value="ANY67391.1"/>
    <property type="molecule type" value="Genomic_DNA"/>
</dbReference>